<organism evidence="6 9">
    <name type="scientific">Pseudomonas delhiensis</name>
    <dbReference type="NCBI Taxonomy" id="366289"/>
    <lineage>
        <taxon>Bacteria</taxon>
        <taxon>Pseudomonadati</taxon>
        <taxon>Pseudomonadota</taxon>
        <taxon>Gammaproteobacteria</taxon>
        <taxon>Pseudomonadales</taxon>
        <taxon>Pseudomonadaceae</taxon>
        <taxon>Pseudomonas</taxon>
    </lineage>
</organism>
<comment type="similarity">
    <text evidence="3">Belongs to the bacterial microcompartments protein family.</text>
</comment>
<reference evidence="6 9" key="1">
    <citation type="submission" date="2016-10" db="EMBL/GenBank/DDBJ databases">
        <authorList>
            <person name="de Groot N.N."/>
        </authorList>
    </citation>
    <scope>NUCLEOTIDE SEQUENCE [LARGE SCALE GENOMIC DNA]</scope>
    <source>
        <strain evidence="6 9">CCM 7361</strain>
    </source>
</reference>
<dbReference type="SMART" id="SM00877">
    <property type="entry name" value="BMC"/>
    <property type="match status" value="1"/>
</dbReference>
<dbReference type="PROSITE" id="PS51930">
    <property type="entry name" value="BMC_2"/>
    <property type="match status" value="1"/>
</dbReference>
<evidence type="ECO:0000313" key="9">
    <source>
        <dbReference type="Proteomes" id="UP000199693"/>
    </source>
</evidence>
<evidence type="ECO:0000313" key="7">
    <source>
        <dbReference type="EMBL" id="SNS42381.1"/>
    </source>
</evidence>
<dbReference type="Proteomes" id="UP000199693">
    <property type="component" value="Unassembled WGS sequence"/>
</dbReference>
<proteinExistence type="inferred from homology"/>
<dbReference type="PANTHER" id="PTHR33941:SF6">
    <property type="entry name" value="BACTERIAL MICROCOMPARTMENT SHELL PROTEIN EUTK"/>
    <property type="match status" value="1"/>
</dbReference>
<dbReference type="EMBL" id="FNEC01000004">
    <property type="protein sequence ID" value="SDI31377.1"/>
    <property type="molecule type" value="Genomic_DNA"/>
</dbReference>
<dbReference type="InterPro" id="IPR050575">
    <property type="entry name" value="BMC_shell"/>
</dbReference>
<dbReference type="AlphaFoldDB" id="A0A239ED55"/>
<evidence type="ECO:0000313" key="8">
    <source>
        <dbReference type="Proteomes" id="UP000198309"/>
    </source>
</evidence>
<dbReference type="Proteomes" id="UP000198309">
    <property type="component" value="Unassembled WGS sequence"/>
</dbReference>
<gene>
    <name evidence="6" type="ORF">SAMN05216189_100418</name>
    <name evidence="7" type="ORF">SAMN06295949_101353</name>
</gene>
<dbReference type="CDD" id="cd07045">
    <property type="entry name" value="BMC_CcmK_like"/>
    <property type="match status" value="1"/>
</dbReference>
<evidence type="ECO:0000256" key="2">
    <source>
        <dbReference type="ARBA" id="ARBA00024446"/>
    </source>
</evidence>
<dbReference type="Pfam" id="PF00936">
    <property type="entry name" value="BMC"/>
    <property type="match status" value="1"/>
</dbReference>
<dbReference type="EMBL" id="FZPC01000001">
    <property type="protein sequence ID" value="SNS42381.1"/>
    <property type="molecule type" value="Genomic_DNA"/>
</dbReference>
<sequence>MIDALGLLEVRGLACGIEAADAMLKAASVRLLRQAVTNPALVTLVVEGDLAACRAALDAGAALATRRGCLVGRKEIGRPEDDTAYLLDTLLDAGQEPAPRPAPAPEEALLGLLARRRQGYSASEVAAAFDIPVAQARAWLEGLFAQGRLRRRSSRYRLPGGAPR</sequence>
<feature type="domain" description="BMC" evidence="4">
    <location>
        <begin position="4"/>
        <end position="88"/>
    </location>
</feature>
<protein>
    <submittedName>
        <fullName evidence="6">Ethanolamine utilization protein EutK</fullName>
    </submittedName>
</protein>
<dbReference type="SUPFAM" id="SSF143414">
    <property type="entry name" value="CcmK-like"/>
    <property type="match status" value="1"/>
</dbReference>
<feature type="domain" description="EutK-Ctail" evidence="5">
    <location>
        <begin position="104"/>
        <end position="160"/>
    </location>
</feature>
<evidence type="ECO:0000313" key="6">
    <source>
        <dbReference type="EMBL" id="SDI31377.1"/>
    </source>
</evidence>
<evidence type="ECO:0000256" key="3">
    <source>
        <dbReference type="PROSITE-ProRule" id="PRU01278"/>
    </source>
</evidence>
<dbReference type="Pfam" id="PF16365">
    <property type="entry name" value="EutK_C"/>
    <property type="match status" value="1"/>
</dbReference>
<evidence type="ECO:0000259" key="5">
    <source>
        <dbReference type="PROSITE" id="PS51933"/>
    </source>
</evidence>
<dbReference type="Gene3D" id="3.30.70.1710">
    <property type="match status" value="1"/>
</dbReference>
<keyword evidence="2" id="KW-1283">Bacterial microcompartment</keyword>
<reference evidence="7 8" key="2">
    <citation type="submission" date="2017-06" db="EMBL/GenBank/DDBJ databases">
        <authorList>
            <person name="Varghese N."/>
            <person name="Submissions S."/>
        </authorList>
    </citation>
    <scope>NUCLEOTIDE SEQUENCE [LARGE SCALE GENOMIC DNA]</scope>
    <source>
        <strain evidence="7 8">RLD-1</strain>
    </source>
</reference>
<dbReference type="RefSeq" id="WP_089389795.1">
    <property type="nucleotide sequence ID" value="NZ_FNEC01000004.1"/>
</dbReference>
<dbReference type="Gene3D" id="1.10.10.10">
    <property type="entry name" value="Winged helix-like DNA-binding domain superfamily/Winged helix DNA-binding domain"/>
    <property type="match status" value="1"/>
</dbReference>
<dbReference type="InterPro" id="IPR032298">
    <property type="entry name" value="EutK_C"/>
</dbReference>
<keyword evidence="8" id="KW-1185">Reference proteome</keyword>
<dbReference type="InterPro" id="IPR037233">
    <property type="entry name" value="CcmK-like_sf"/>
</dbReference>
<dbReference type="GO" id="GO:0031469">
    <property type="term" value="C:bacterial microcompartment"/>
    <property type="evidence" value="ECO:0007669"/>
    <property type="project" value="UniProtKB-SubCell"/>
</dbReference>
<dbReference type="PROSITE" id="PS51933">
    <property type="entry name" value="EUTK_C"/>
    <property type="match status" value="1"/>
</dbReference>
<dbReference type="PANTHER" id="PTHR33941">
    <property type="entry name" value="PROPANEDIOL UTILIZATION PROTEIN PDUA"/>
    <property type="match status" value="1"/>
</dbReference>
<dbReference type="InterPro" id="IPR000249">
    <property type="entry name" value="BMC_dom"/>
</dbReference>
<accession>A0A239ED55</accession>
<name>A0A239ED55_9PSED</name>
<dbReference type="InterPro" id="IPR036388">
    <property type="entry name" value="WH-like_DNA-bd_sf"/>
</dbReference>
<comment type="subcellular location">
    <subcellularLocation>
        <location evidence="1">Bacterial microcompartment</location>
    </subcellularLocation>
</comment>
<evidence type="ECO:0000259" key="4">
    <source>
        <dbReference type="PROSITE" id="PS51930"/>
    </source>
</evidence>
<evidence type="ECO:0000256" key="1">
    <source>
        <dbReference type="ARBA" id="ARBA00024322"/>
    </source>
</evidence>
<dbReference type="InterPro" id="IPR044872">
    <property type="entry name" value="CcmK/CsoS1_BMC"/>
</dbReference>